<feature type="transmembrane region" description="Helical" evidence="7">
    <location>
        <begin position="129"/>
        <end position="145"/>
    </location>
</feature>
<feature type="transmembrane region" description="Helical" evidence="7">
    <location>
        <begin position="100"/>
        <end position="123"/>
    </location>
</feature>
<dbReference type="Pfam" id="PF00005">
    <property type="entry name" value="ABC_tran"/>
    <property type="match status" value="1"/>
</dbReference>
<dbReference type="InterPro" id="IPR027417">
    <property type="entry name" value="P-loop_NTPase"/>
</dbReference>
<dbReference type="InterPro" id="IPR017871">
    <property type="entry name" value="ABC_transporter-like_CS"/>
</dbReference>
<evidence type="ECO:0000313" key="10">
    <source>
        <dbReference type="EMBL" id="OPX47298.1"/>
    </source>
</evidence>
<evidence type="ECO:0000313" key="11">
    <source>
        <dbReference type="Proteomes" id="UP000191448"/>
    </source>
</evidence>
<dbReference type="GO" id="GO:0005886">
    <property type="term" value="C:plasma membrane"/>
    <property type="evidence" value="ECO:0007669"/>
    <property type="project" value="UniProtKB-SubCell"/>
</dbReference>
<dbReference type="CDD" id="cd03228">
    <property type="entry name" value="ABCC_MRP_Like"/>
    <property type="match status" value="1"/>
</dbReference>
<dbReference type="PROSITE" id="PS00211">
    <property type="entry name" value="ABC_TRANSPORTER_1"/>
    <property type="match status" value="1"/>
</dbReference>
<dbReference type="InterPro" id="IPR003593">
    <property type="entry name" value="AAA+_ATPase"/>
</dbReference>
<evidence type="ECO:0000256" key="5">
    <source>
        <dbReference type="ARBA" id="ARBA00022989"/>
    </source>
</evidence>
<keyword evidence="2 7" id="KW-0812">Transmembrane</keyword>
<dbReference type="EMBL" id="LTAY01000048">
    <property type="protein sequence ID" value="OPX47298.1"/>
    <property type="molecule type" value="Genomic_DNA"/>
</dbReference>
<sequence length="537" mass="59871">MQVFIALLLRNIIDIAVGGNLSDFYKISIFALIYFLLMGINHYFTGASEALYLKKTINYLREDIFKGIMNKNHSNFSSDNTASYISNLTNDINLVETNYIVPYLMMIGDIVIFIATVIVLLYINPWVTLVLFLTGALMLLVPLLFSKPLSYSQNTLSENLKLFTTNIKDIFSGYEVIKSYNMESDIKKEFKNNNLNLSKSKFKSQHLQAIADAASLILAIGCQTSGIIVGGYFLIKGNLTVGSLIAILNLGNGVSGPIMWIIQKATMIKGMSEVNKKLIKIIDEGKIPDDREPLKAFNKDIVIKNLNFSYNDEKLILNNLNFKFEKNKKYALVGESGCGKSTLIKILLGYYTNYEGSVKIDDSEVKDINSNSIGKFLSVIHQNVYMFHKSIKDNITLSKDFKTEELENSLSLSGVKKFLPLLDKGLDTSVGENGSNISGGQKQRIAIARAMIRETPILILDEGTSALDLKTASDIEQVLLSQENLTVITITHKLDEAMLNKYDKILFMKDGKITESGDFSTINNLNGDFTKLLNSIG</sequence>
<comment type="subcellular location">
    <subcellularLocation>
        <location evidence="1">Cell membrane</location>
        <topology evidence="1">Multi-pass membrane protein</topology>
    </subcellularLocation>
</comment>
<dbReference type="InterPro" id="IPR011527">
    <property type="entry name" value="ABC1_TM_dom"/>
</dbReference>
<dbReference type="PROSITE" id="PS50929">
    <property type="entry name" value="ABC_TM1F"/>
    <property type="match status" value="1"/>
</dbReference>
<dbReference type="Gene3D" id="3.40.50.300">
    <property type="entry name" value="P-loop containing nucleotide triphosphate hydrolases"/>
    <property type="match status" value="1"/>
</dbReference>
<organism evidence="10 11">
    <name type="scientific">Clostridium thermobutyricum DSM 4928</name>
    <dbReference type="NCBI Taxonomy" id="1121339"/>
    <lineage>
        <taxon>Bacteria</taxon>
        <taxon>Bacillati</taxon>
        <taxon>Bacillota</taxon>
        <taxon>Clostridia</taxon>
        <taxon>Eubacteriales</taxon>
        <taxon>Clostridiaceae</taxon>
        <taxon>Clostridium</taxon>
    </lineage>
</organism>
<dbReference type="InterPro" id="IPR003439">
    <property type="entry name" value="ABC_transporter-like_ATP-bd"/>
</dbReference>
<protein>
    <submittedName>
        <fullName evidence="10">Lipid A export ATP-binding/permease protein MsbA</fullName>
        <ecNumber evidence="10">3.6.3.-</ecNumber>
    </submittedName>
</protein>
<keyword evidence="6 7" id="KW-0472">Membrane</keyword>
<dbReference type="CDD" id="cd07346">
    <property type="entry name" value="ABC_6TM_exporters"/>
    <property type="match status" value="1"/>
</dbReference>
<evidence type="ECO:0000256" key="3">
    <source>
        <dbReference type="ARBA" id="ARBA00022741"/>
    </source>
</evidence>
<keyword evidence="5 7" id="KW-1133">Transmembrane helix</keyword>
<evidence type="ECO:0000256" key="1">
    <source>
        <dbReference type="ARBA" id="ARBA00004651"/>
    </source>
</evidence>
<comment type="caution">
    <text evidence="10">The sequence shown here is derived from an EMBL/GenBank/DDBJ whole genome shotgun (WGS) entry which is preliminary data.</text>
</comment>
<dbReference type="Proteomes" id="UP000191448">
    <property type="component" value="Unassembled WGS sequence"/>
</dbReference>
<dbReference type="PROSITE" id="PS50893">
    <property type="entry name" value="ABC_TRANSPORTER_2"/>
    <property type="match status" value="1"/>
</dbReference>
<feature type="domain" description="ABC transmembrane type-1" evidence="9">
    <location>
        <begin position="1"/>
        <end position="270"/>
    </location>
</feature>
<proteinExistence type="predicted"/>
<dbReference type="GO" id="GO:0140359">
    <property type="term" value="F:ABC-type transporter activity"/>
    <property type="evidence" value="ECO:0007669"/>
    <property type="project" value="InterPro"/>
</dbReference>
<evidence type="ECO:0000256" key="7">
    <source>
        <dbReference type="SAM" id="Phobius"/>
    </source>
</evidence>
<dbReference type="SUPFAM" id="SSF52540">
    <property type="entry name" value="P-loop containing nucleoside triphosphate hydrolases"/>
    <property type="match status" value="1"/>
</dbReference>
<keyword evidence="4 10" id="KW-0067">ATP-binding</keyword>
<feature type="domain" description="ABC transporter" evidence="8">
    <location>
        <begin position="301"/>
        <end position="535"/>
    </location>
</feature>
<dbReference type="GO" id="GO:0034040">
    <property type="term" value="F:ATPase-coupled lipid transmembrane transporter activity"/>
    <property type="evidence" value="ECO:0007669"/>
    <property type="project" value="TreeGrafter"/>
</dbReference>
<dbReference type="OrthoDB" id="95687at2"/>
<keyword evidence="3" id="KW-0547">Nucleotide-binding</keyword>
<evidence type="ECO:0000256" key="2">
    <source>
        <dbReference type="ARBA" id="ARBA00022692"/>
    </source>
</evidence>
<dbReference type="PANTHER" id="PTHR24221">
    <property type="entry name" value="ATP-BINDING CASSETTE SUB-FAMILY B"/>
    <property type="match status" value="1"/>
</dbReference>
<evidence type="ECO:0000259" key="8">
    <source>
        <dbReference type="PROSITE" id="PS50893"/>
    </source>
</evidence>
<feature type="transmembrane region" description="Helical" evidence="7">
    <location>
        <begin position="24"/>
        <end position="44"/>
    </location>
</feature>
<evidence type="ECO:0000256" key="4">
    <source>
        <dbReference type="ARBA" id="ARBA00022840"/>
    </source>
</evidence>
<dbReference type="GO" id="GO:0016887">
    <property type="term" value="F:ATP hydrolysis activity"/>
    <property type="evidence" value="ECO:0007669"/>
    <property type="project" value="InterPro"/>
</dbReference>
<reference evidence="10 11" key="1">
    <citation type="submission" date="2016-02" db="EMBL/GenBank/DDBJ databases">
        <title>Genome sequence of Clostridium thermobutyricum DSM 4928.</title>
        <authorList>
            <person name="Poehlein A."/>
            <person name="Daniel R."/>
        </authorList>
    </citation>
    <scope>NUCLEOTIDE SEQUENCE [LARGE SCALE GENOMIC DNA]</scope>
    <source>
        <strain evidence="10 11">DSM 4928</strain>
    </source>
</reference>
<evidence type="ECO:0000256" key="6">
    <source>
        <dbReference type="ARBA" id="ARBA00023136"/>
    </source>
</evidence>
<feature type="transmembrane region" description="Helical" evidence="7">
    <location>
        <begin position="241"/>
        <end position="262"/>
    </location>
</feature>
<feature type="transmembrane region" description="Helical" evidence="7">
    <location>
        <begin position="209"/>
        <end position="235"/>
    </location>
</feature>
<dbReference type="Gene3D" id="1.20.1560.10">
    <property type="entry name" value="ABC transporter type 1, transmembrane domain"/>
    <property type="match status" value="1"/>
</dbReference>
<dbReference type="AlphaFoldDB" id="A0A1V4SVG6"/>
<dbReference type="GO" id="GO:0005524">
    <property type="term" value="F:ATP binding"/>
    <property type="evidence" value="ECO:0007669"/>
    <property type="project" value="UniProtKB-KW"/>
</dbReference>
<dbReference type="SMART" id="SM00382">
    <property type="entry name" value="AAA"/>
    <property type="match status" value="1"/>
</dbReference>
<dbReference type="InterPro" id="IPR036640">
    <property type="entry name" value="ABC1_TM_sf"/>
</dbReference>
<dbReference type="SUPFAM" id="SSF90123">
    <property type="entry name" value="ABC transporter transmembrane region"/>
    <property type="match status" value="1"/>
</dbReference>
<gene>
    <name evidence="10" type="primary">msbA</name>
    <name evidence="10" type="ORF">CLTHE_18610</name>
</gene>
<keyword evidence="10" id="KW-0378">Hydrolase</keyword>
<dbReference type="Pfam" id="PF00664">
    <property type="entry name" value="ABC_membrane"/>
    <property type="match status" value="1"/>
</dbReference>
<dbReference type="InterPro" id="IPR039421">
    <property type="entry name" value="Type_1_exporter"/>
</dbReference>
<evidence type="ECO:0000259" key="9">
    <source>
        <dbReference type="PROSITE" id="PS50929"/>
    </source>
</evidence>
<name>A0A1V4SVG6_9CLOT</name>
<accession>A0A1V4SVG6</accession>
<dbReference type="PANTHER" id="PTHR24221:SF654">
    <property type="entry name" value="ATP-BINDING CASSETTE SUB-FAMILY B MEMBER 6"/>
    <property type="match status" value="1"/>
</dbReference>
<dbReference type="EC" id="3.6.3.-" evidence="10"/>